<dbReference type="InterPro" id="IPR018103">
    <property type="entry name" value="Translation_control_tumour_CS"/>
</dbReference>
<comment type="similarity">
    <text evidence="1">Belongs to the TCTP family.</text>
</comment>
<keyword evidence="4" id="KW-1185">Reference proteome</keyword>
<sequence>MKAIKVKLEENNPDRMKPFMTGAQAELKAILGNIKNYQFFTGETMNPEGMVGLLDFREDGITPFMTFKGGLQVEKC</sequence>
<evidence type="ECO:0000313" key="3">
    <source>
        <dbReference type="EMBL" id="KAJ8399640.1"/>
    </source>
</evidence>
<dbReference type="PANTHER" id="PTHR11991:SF0">
    <property type="entry name" value="TRANSLATIONALLY-CONTROLLED TUMOR PROTEIN"/>
    <property type="match status" value="1"/>
</dbReference>
<feature type="domain" description="TCTP" evidence="2">
    <location>
        <begin position="1"/>
        <end position="76"/>
    </location>
</feature>
<evidence type="ECO:0000313" key="4">
    <source>
        <dbReference type="Proteomes" id="UP001221898"/>
    </source>
</evidence>
<proteinExistence type="inferred from homology"/>
<dbReference type="PANTHER" id="PTHR11991">
    <property type="entry name" value="TRANSLATIONALLY CONTROLLED TUMOR PROTEIN-RELATED"/>
    <property type="match status" value="1"/>
</dbReference>
<dbReference type="EMBL" id="JAINUG010000082">
    <property type="protein sequence ID" value="KAJ8399640.1"/>
    <property type="molecule type" value="Genomic_DNA"/>
</dbReference>
<dbReference type="GO" id="GO:0005737">
    <property type="term" value="C:cytoplasm"/>
    <property type="evidence" value="ECO:0007669"/>
    <property type="project" value="TreeGrafter"/>
</dbReference>
<evidence type="ECO:0000256" key="1">
    <source>
        <dbReference type="PROSITE-ProRule" id="PRU01133"/>
    </source>
</evidence>
<dbReference type="InterPro" id="IPR034737">
    <property type="entry name" value="TCTP"/>
</dbReference>
<dbReference type="InterPro" id="IPR011057">
    <property type="entry name" value="Mss4-like_sf"/>
</dbReference>
<comment type="caution">
    <text evidence="3">The sequence shown here is derived from an EMBL/GenBank/DDBJ whole genome shotgun (WGS) entry which is preliminary data.</text>
</comment>
<dbReference type="InterPro" id="IPR011323">
    <property type="entry name" value="Mss4/transl-control_tumour"/>
</dbReference>
<dbReference type="AlphaFoldDB" id="A0AAD7SBT1"/>
<reference evidence="3" key="1">
    <citation type="journal article" date="2023" name="Science">
        <title>Genome structures resolve the early diversification of teleost fishes.</title>
        <authorList>
            <person name="Parey E."/>
            <person name="Louis A."/>
            <person name="Montfort J."/>
            <person name="Bouchez O."/>
            <person name="Roques C."/>
            <person name="Iampietro C."/>
            <person name="Lluch J."/>
            <person name="Castinel A."/>
            <person name="Donnadieu C."/>
            <person name="Desvignes T."/>
            <person name="Floi Bucao C."/>
            <person name="Jouanno E."/>
            <person name="Wen M."/>
            <person name="Mejri S."/>
            <person name="Dirks R."/>
            <person name="Jansen H."/>
            <person name="Henkel C."/>
            <person name="Chen W.J."/>
            <person name="Zahm M."/>
            <person name="Cabau C."/>
            <person name="Klopp C."/>
            <person name="Thompson A.W."/>
            <person name="Robinson-Rechavi M."/>
            <person name="Braasch I."/>
            <person name="Lecointre G."/>
            <person name="Bobe J."/>
            <person name="Postlethwait J.H."/>
            <person name="Berthelot C."/>
            <person name="Roest Crollius H."/>
            <person name="Guiguen Y."/>
        </authorList>
    </citation>
    <scope>NUCLEOTIDE SEQUENCE</scope>
    <source>
        <strain evidence="3">NC1722</strain>
    </source>
</reference>
<dbReference type="Pfam" id="PF00838">
    <property type="entry name" value="TCTP"/>
    <property type="match status" value="1"/>
</dbReference>
<dbReference type="InterPro" id="IPR018105">
    <property type="entry name" value="Translational_control_tumour_p"/>
</dbReference>
<gene>
    <name evidence="3" type="ORF">AAFF_G00410510</name>
</gene>
<dbReference type="PROSITE" id="PS01003">
    <property type="entry name" value="TCTP_2"/>
    <property type="match status" value="1"/>
</dbReference>
<dbReference type="Gene3D" id="2.170.150.10">
    <property type="entry name" value="Metal Binding Protein, Guanine Nucleotide Exchange Factor, Chain A"/>
    <property type="match status" value="1"/>
</dbReference>
<evidence type="ECO:0000259" key="2">
    <source>
        <dbReference type="PROSITE" id="PS51797"/>
    </source>
</evidence>
<organism evidence="3 4">
    <name type="scientific">Aldrovandia affinis</name>
    <dbReference type="NCBI Taxonomy" id="143900"/>
    <lineage>
        <taxon>Eukaryota</taxon>
        <taxon>Metazoa</taxon>
        <taxon>Chordata</taxon>
        <taxon>Craniata</taxon>
        <taxon>Vertebrata</taxon>
        <taxon>Euteleostomi</taxon>
        <taxon>Actinopterygii</taxon>
        <taxon>Neopterygii</taxon>
        <taxon>Teleostei</taxon>
        <taxon>Notacanthiformes</taxon>
        <taxon>Halosauridae</taxon>
        <taxon>Aldrovandia</taxon>
    </lineage>
</organism>
<dbReference type="Proteomes" id="UP001221898">
    <property type="component" value="Unassembled WGS sequence"/>
</dbReference>
<name>A0AAD7SBT1_9TELE</name>
<accession>A0AAD7SBT1</accession>
<dbReference type="PROSITE" id="PS51797">
    <property type="entry name" value="TCTP_3"/>
    <property type="match status" value="1"/>
</dbReference>
<protein>
    <recommendedName>
        <fullName evidence="2">TCTP domain-containing protein</fullName>
    </recommendedName>
</protein>
<dbReference type="GO" id="GO:0005509">
    <property type="term" value="F:calcium ion binding"/>
    <property type="evidence" value="ECO:0007669"/>
    <property type="project" value="TreeGrafter"/>
</dbReference>
<dbReference type="SUPFAM" id="SSF51316">
    <property type="entry name" value="Mss4-like"/>
    <property type="match status" value="1"/>
</dbReference>